<accession>A0ABS6HZF4</accession>
<dbReference type="InterPro" id="IPR015358">
    <property type="entry name" value="Tscrpt_reg_MerR_DNA-bd"/>
</dbReference>
<dbReference type="Proteomes" id="UP000824166">
    <property type="component" value="Unassembled WGS sequence"/>
</dbReference>
<organism evidence="3 4">
    <name type="scientific">Paenarthrobacter aromaticivorans</name>
    <dbReference type="NCBI Taxonomy" id="2849150"/>
    <lineage>
        <taxon>Bacteria</taxon>
        <taxon>Bacillati</taxon>
        <taxon>Actinomycetota</taxon>
        <taxon>Actinomycetes</taxon>
        <taxon>Micrococcales</taxon>
        <taxon>Micrococcaceae</taxon>
        <taxon>Paenarthrobacter</taxon>
    </lineage>
</organism>
<dbReference type="PANTHER" id="PTHR30204:SF90">
    <property type="entry name" value="HTH-TYPE TRANSCRIPTIONAL ACTIVATOR MTA"/>
    <property type="match status" value="1"/>
</dbReference>
<dbReference type="PROSITE" id="PS50937">
    <property type="entry name" value="HTH_MERR_2"/>
    <property type="match status" value="1"/>
</dbReference>
<evidence type="ECO:0000259" key="2">
    <source>
        <dbReference type="PROSITE" id="PS50937"/>
    </source>
</evidence>
<dbReference type="GO" id="GO:0003677">
    <property type="term" value="F:DNA binding"/>
    <property type="evidence" value="ECO:0007669"/>
    <property type="project" value="UniProtKB-KW"/>
</dbReference>
<dbReference type="InterPro" id="IPR047057">
    <property type="entry name" value="MerR_fam"/>
</dbReference>
<dbReference type="EMBL" id="JAHOPC010000001">
    <property type="protein sequence ID" value="MBU8864779.1"/>
    <property type="molecule type" value="Genomic_DNA"/>
</dbReference>
<evidence type="ECO:0000313" key="3">
    <source>
        <dbReference type="EMBL" id="MBU8864779.1"/>
    </source>
</evidence>
<keyword evidence="3" id="KW-0238">DNA-binding</keyword>
<feature type="domain" description="HTH merR-type" evidence="2">
    <location>
        <begin position="9"/>
        <end position="78"/>
    </location>
</feature>
<dbReference type="PANTHER" id="PTHR30204">
    <property type="entry name" value="REDOX-CYCLING DRUG-SENSING TRANSCRIPTIONAL ACTIVATOR SOXR"/>
    <property type="match status" value="1"/>
</dbReference>
<dbReference type="RefSeq" id="WP_216921415.1">
    <property type="nucleotide sequence ID" value="NZ_JAHOPC010000001.1"/>
</dbReference>
<dbReference type="Pfam" id="PF09278">
    <property type="entry name" value="MerR-DNA-bind"/>
    <property type="match status" value="1"/>
</dbReference>
<reference evidence="3 4" key="1">
    <citation type="submission" date="2021-06" db="EMBL/GenBank/DDBJ databases">
        <authorList>
            <person name="Jeong J.W."/>
        </authorList>
    </citation>
    <scope>NUCLEOTIDE SEQUENCE [LARGE SCALE GENOMIC DNA]</scope>
    <source>
        <strain evidence="3 4">MMS21-TAE1-1</strain>
    </source>
</reference>
<proteinExistence type="predicted"/>
<keyword evidence="1" id="KW-0175">Coiled coil</keyword>
<dbReference type="PROSITE" id="PS00552">
    <property type="entry name" value="HTH_MERR_1"/>
    <property type="match status" value="1"/>
</dbReference>
<gene>
    <name evidence="3" type="ORF">KSW38_00515</name>
</gene>
<sequence>MTGTRGSGPWSIGELATACGVSVRTLHHYDEIGLLSASQRTPSGHRRYSEGDLRRLYRIRSLQMLGLPLAAIGKALQTPEDDPESLRGLLQQQLVHVQEHAQQLQALQNRLGELLSRMDGHAMPTPEQFMSTLEMITVLENNFTAEQRQQLADKREELGAEKVEAAKQQWAALVEEGLAHVQAERPVTDPSVQEWVRSWDGIGSMFHSSEDTKAAARAAWQENSQAISAGLPWSAEQLAGLMAYLEKARSAL</sequence>
<feature type="coiled-coil region" evidence="1">
    <location>
        <begin position="90"/>
        <end position="117"/>
    </location>
</feature>
<protein>
    <submittedName>
        <fullName evidence="3">MerR family DNA-binding transcriptional regulator</fullName>
    </submittedName>
</protein>
<keyword evidence="4" id="KW-1185">Reference proteome</keyword>
<name>A0ABS6HZF4_9MICC</name>
<dbReference type="Pfam" id="PF00376">
    <property type="entry name" value="MerR"/>
    <property type="match status" value="1"/>
</dbReference>
<comment type="caution">
    <text evidence="3">The sequence shown here is derived from an EMBL/GenBank/DDBJ whole genome shotgun (WGS) entry which is preliminary data.</text>
</comment>
<dbReference type="InterPro" id="IPR000551">
    <property type="entry name" value="MerR-type_HTH_dom"/>
</dbReference>
<dbReference type="SMART" id="SM00422">
    <property type="entry name" value="HTH_MERR"/>
    <property type="match status" value="1"/>
</dbReference>
<evidence type="ECO:0000256" key="1">
    <source>
        <dbReference type="SAM" id="Coils"/>
    </source>
</evidence>
<evidence type="ECO:0000313" key="4">
    <source>
        <dbReference type="Proteomes" id="UP000824166"/>
    </source>
</evidence>